<name>A0AAV3BEZ8_YERPE</name>
<comment type="caution">
    <text evidence="1">The sequence shown here is derived from an EMBL/GenBank/DDBJ whole genome shotgun (WGS) entry which is preliminary data.</text>
</comment>
<organism evidence="1 2">
    <name type="scientific">Yersinia pestis biovar Orientalis str. IP275</name>
    <dbReference type="NCBI Taxonomy" id="373665"/>
    <lineage>
        <taxon>Bacteria</taxon>
        <taxon>Pseudomonadati</taxon>
        <taxon>Pseudomonadota</taxon>
        <taxon>Gammaproteobacteria</taxon>
        <taxon>Enterobacterales</taxon>
        <taxon>Yersiniaceae</taxon>
        <taxon>Yersinia</taxon>
    </lineage>
</organism>
<dbReference type="Proteomes" id="UP000004430">
    <property type="component" value="Unassembled WGS sequence"/>
</dbReference>
<dbReference type="EMBL" id="AAOS02000023">
    <property type="protein sequence ID" value="EDR31373.1"/>
    <property type="molecule type" value="Genomic_DNA"/>
</dbReference>
<accession>A0AAV3BEZ8</accession>
<gene>
    <name evidence="1" type="ORF">YPIP275_1690</name>
</gene>
<dbReference type="AlphaFoldDB" id="A0AAV3BEZ8"/>
<evidence type="ECO:0000313" key="1">
    <source>
        <dbReference type="EMBL" id="EDR31373.1"/>
    </source>
</evidence>
<protein>
    <submittedName>
        <fullName evidence="1">Uncharacterized protein</fullName>
    </submittedName>
</protein>
<reference evidence="1 2" key="2">
    <citation type="submission" date="2010-03" db="EMBL/GenBank/DDBJ databases">
        <authorList>
            <person name="Payne S.H."/>
            <person name="Sutton G.G."/>
        </authorList>
    </citation>
    <scope>NUCLEOTIDE SEQUENCE [LARGE SCALE GENOMIC DNA]</scope>
    <source>
        <strain evidence="1 2">IP275</strain>
    </source>
</reference>
<sequence length="49" mass="5302">MFFTGNKLRFSLLCDQPICPTGAPHLPSHVLSATIGNLGIILLNQSTTY</sequence>
<reference evidence="1 2" key="1">
    <citation type="submission" date="2008-01" db="EMBL/GenBank/DDBJ databases">
        <title>Yersinia pestis Strain IP275 project at JCVI/TIGR.</title>
        <authorList>
            <person name="Ravel J."/>
            <person name="Eppinger M."/>
            <person name="Fricke W.F."/>
            <person name="Rosovitz M."/>
            <person name="Lindler L.E."/>
            <person name="Bearden S."/>
            <person name="Shriefer M."/>
        </authorList>
    </citation>
    <scope>NUCLEOTIDE SEQUENCE [LARGE SCALE GENOMIC DNA]</scope>
    <source>
        <strain evidence="1 2">IP275</strain>
    </source>
</reference>
<proteinExistence type="predicted"/>
<evidence type="ECO:0000313" key="2">
    <source>
        <dbReference type="Proteomes" id="UP000004430"/>
    </source>
</evidence>